<keyword evidence="3" id="KW-1185">Reference proteome</keyword>
<reference evidence="3" key="1">
    <citation type="journal article" date="2019" name="Int. J. Syst. Evol. Microbiol.">
        <title>The Global Catalogue of Microorganisms (GCM) 10K type strain sequencing project: providing services to taxonomists for standard genome sequencing and annotation.</title>
        <authorList>
            <consortium name="The Broad Institute Genomics Platform"/>
            <consortium name="The Broad Institute Genome Sequencing Center for Infectious Disease"/>
            <person name="Wu L."/>
            <person name="Ma J."/>
        </authorList>
    </citation>
    <scope>NUCLEOTIDE SEQUENCE [LARGE SCALE GENOMIC DNA]</scope>
    <source>
        <strain evidence="3">NBRC 108730</strain>
    </source>
</reference>
<accession>A0ABQ6JER3</accession>
<protein>
    <recommendedName>
        <fullName evidence="4">Penicillin-binding protein transpeptidase domain-containing protein</fullName>
    </recommendedName>
</protein>
<evidence type="ECO:0000256" key="1">
    <source>
        <dbReference type="SAM" id="MobiDB-lite"/>
    </source>
</evidence>
<proteinExistence type="predicted"/>
<name>A0ABQ6JER3_9ACTN</name>
<organism evidence="2 3">
    <name type="scientific">Angustibacter aerolatus</name>
    <dbReference type="NCBI Taxonomy" id="1162965"/>
    <lineage>
        <taxon>Bacteria</taxon>
        <taxon>Bacillati</taxon>
        <taxon>Actinomycetota</taxon>
        <taxon>Actinomycetes</taxon>
        <taxon>Kineosporiales</taxon>
        <taxon>Kineosporiaceae</taxon>
    </lineage>
</organism>
<sequence>MQNIGNFLADGDPDGLSTGANASGGRNRLIAFDATPDANDRAGYIPTAGTSSAIAPLNPTIILRAGTSPVLRPNGSGSGIAAFLKDTGTPAKINFVRASRLPNATEIATANGQGTFNGLHVVKISTDALKVAAANTTNAPAALTPAQPGVDLQVRHPHLEPGRRLVVGEHHPADPAGGFGHRRHLPERPQGRQRWYRGDHRVLRADGAGERSQRHHQRRLAGRRHRAVLRGPAQPLPVGLLQGPDGRLRQHAGHPERRHQAAERCGQYSNTRGLYIVFREKDLGSTTRFQPGGSLNFARALFANPGSAVKPYVASNDGQAAIEAGGGTAVYVDCGVNPTSC</sequence>
<evidence type="ECO:0008006" key="4">
    <source>
        <dbReference type="Google" id="ProtNLM"/>
    </source>
</evidence>
<evidence type="ECO:0000313" key="2">
    <source>
        <dbReference type="EMBL" id="GMA86696.1"/>
    </source>
</evidence>
<dbReference type="Proteomes" id="UP001157017">
    <property type="component" value="Unassembled WGS sequence"/>
</dbReference>
<feature type="region of interest" description="Disordered" evidence="1">
    <location>
        <begin position="1"/>
        <end position="22"/>
    </location>
</feature>
<comment type="caution">
    <text evidence="2">The sequence shown here is derived from an EMBL/GenBank/DDBJ whole genome shotgun (WGS) entry which is preliminary data.</text>
</comment>
<evidence type="ECO:0000313" key="3">
    <source>
        <dbReference type="Proteomes" id="UP001157017"/>
    </source>
</evidence>
<dbReference type="EMBL" id="BSUZ01000001">
    <property type="protein sequence ID" value="GMA86696.1"/>
    <property type="molecule type" value="Genomic_DNA"/>
</dbReference>
<gene>
    <name evidence="2" type="ORF">GCM10025868_19460</name>
</gene>